<proteinExistence type="predicted"/>
<feature type="region of interest" description="Disordered" evidence="1">
    <location>
        <begin position="51"/>
        <end position="106"/>
    </location>
</feature>
<dbReference type="Proteomes" id="UP001298593">
    <property type="component" value="Unassembled WGS sequence"/>
</dbReference>
<organism evidence="2 3">
    <name type="scientific">[Mycobacterium] nativiensis</name>
    <dbReference type="NCBI Taxonomy" id="2855503"/>
    <lineage>
        <taxon>Bacteria</taxon>
        <taxon>Bacillati</taxon>
        <taxon>Actinomycetota</taxon>
        <taxon>Actinomycetes</taxon>
        <taxon>Mycobacteriales</taxon>
        <taxon>Mycobacteriaceae</taxon>
        <taxon>Mycolicibacter</taxon>
    </lineage>
</organism>
<comment type="caution">
    <text evidence="2">The sequence shown here is derived from an EMBL/GenBank/DDBJ whole genome shotgun (WGS) entry which is preliminary data.</text>
</comment>
<dbReference type="RefSeq" id="WP_224971063.1">
    <property type="nucleotide sequence ID" value="NZ_JAYJJU010000040.1"/>
</dbReference>
<evidence type="ECO:0000256" key="1">
    <source>
        <dbReference type="SAM" id="MobiDB-lite"/>
    </source>
</evidence>
<sequence length="106" mass="11555">MSEIPPQETVEPTIEPATPTTEGVAGLIAAAVEQTLSSLGADQFAELVQRVRPPGEQPAVPEPVQPQADRPPVRIPSEPTEQQKRDHERYSSAPYPASWGYQRQEG</sequence>
<evidence type="ECO:0000313" key="3">
    <source>
        <dbReference type="Proteomes" id="UP001298593"/>
    </source>
</evidence>
<protein>
    <submittedName>
        <fullName evidence="2">Uncharacterized protein</fullName>
    </submittedName>
</protein>
<feature type="region of interest" description="Disordered" evidence="1">
    <location>
        <begin position="1"/>
        <end position="21"/>
    </location>
</feature>
<accession>A0ABU5Y3L4</accession>
<evidence type="ECO:0000313" key="2">
    <source>
        <dbReference type="EMBL" id="MEB3034773.1"/>
    </source>
</evidence>
<name>A0ABU5Y3L4_9MYCO</name>
<gene>
    <name evidence="2" type="ORF">KV113_24840</name>
</gene>
<reference evidence="2 3" key="1">
    <citation type="submission" date="2023-12" db="EMBL/GenBank/DDBJ databases">
        <title>Description of new species of Mycobacterium terrae complex isolated from sewage at the Sao Paulo Zoological Park Foundation in Brazil.</title>
        <authorList>
            <person name="Romagnoli C.L."/>
            <person name="Conceicao E.C."/>
            <person name="Machado E."/>
            <person name="Barreto L.B.P.F."/>
            <person name="Sharma A."/>
            <person name="Silva N.M."/>
            <person name="Marques L.E."/>
            <person name="Juliana M.A."/>
            <person name="Lourenco M.C.S."/>
            <person name="Digiampietri L.A."/>
            <person name="Suffys P.N."/>
            <person name="Viana-Niero C."/>
        </authorList>
    </citation>
    <scope>NUCLEOTIDE SEQUENCE [LARGE SCALE GENOMIC DNA]</scope>
    <source>
        <strain evidence="2 3">MYC340</strain>
    </source>
</reference>
<feature type="compositionally biased region" description="Basic and acidic residues" evidence="1">
    <location>
        <begin position="81"/>
        <end position="90"/>
    </location>
</feature>
<keyword evidence="3" id="KW-1185">Reference proteome</keyword>
<dbReference type="EMBL" id="JAYJJU010000040">
    <property type="protein sequence ID" value="MEB3034773.1"/>
    <property type="molecule type" value="Genomic_DNA"/>
</dbReference>
<feature type="compositionally biased region" description="Low complexity" evidence="1">
    <location>
        <begin position="8"/>
        <end position="21"/>
    </location>
</feature>